<dbReference type="STRING" id="441112.SAMN04488094_101465"/>
<evidence type="ECO:0000256" key="5">
    <source>
        <dbReference type="PIRSR" id="PIRSR002736-50"/>
    </source>
</evidence>
<keyword evidence="2 4" id="KW-0963">Cytoplasm</keyword>
<name>A0A1I1DTB1_9RHOB</name>
<reference evidence="6 7" key="1">
    <citation type="submission" date="2016-10" db="EMBL/GenBank/DDBJ databases">
        <authorList>
            <person name="de Groot N.N."/>
        </authorList>
    </citation>
    <scope>NUCLEOTIDE SEQUENCE [LARGE SCALE GENOMIC DNA]</scope>
    <source>
        <strain evidence="6 7">DSM 19548</strain>
    </source>
</reference>
<protein>
    <recommendedName>
        <fullName evidence="4">Citrate lyase acyl carrier protein</fullName>
    </recommendedName>
    <alternativeName>
        <fullName evidence="4">Citrate lyase gamma chain</fullName>
    </alternativeName>
</protein>
<sequence>MELKQESLAGTLESSDLFIRISPSDEPLEVVINSEVGHQFGDQIRAAVVETLEMLKVTKGIVIVEDKGALDCTIRARVHAAAMRAAGVTEVDWEALS</sequence>
<comment type="similarity">
    <text evidence="4">Belongs to the CitD family.</text>
</comment>
<dbReference type="InterPro" id="IPR006495">
    <property type="entry name" value="CitD"/>
</dbReference>
<dbReference type="NCBIfam" id="NF009726">
    <property type="entry name" value="PRK13253.1"/>
    <property type="match status" value="1"/>
</dbReference>
<dbReference type="NCBIfam" id="TIGR01608">
    <property type="entry name" value="citD"/>
    <property type="match status" value="1"/>
</dbReference>
<dbReference type="PIRSF" id="PIRSF002736">
    <property type="entry name" value="Citrt_lyas_gamma"/>
    <property type="match status" value="1"/>
</dbReference>
<dbReference type="AlphaFoldDB" id="A0A1I1DTB1"/>
<keyword evidence="7" id="KW-1185">Reference proteome</keyword>
<dbReference type="EMBL" id="FOLG01000001">
    <property type="protein sequence ID" value="SFB78121.1"/>
    <property type="molecule type" value="Genomic_DNA"/>
</dbReference>
<dbReference type="HAMAP" id="MF_00805">
    <property type="entry name" value="CitD"/>
    <property type="match status" value="1"/>
</dbReference>
<evidence type="ECO:0000313" key="6">
    <source>
        <dbReference type="EMBL" id="SFB78121.1"/>
    </source>
</evidence>
<evidence type="ECO:0000256" key="4">
    <source>
        <dbReference type="HAMAP-Rule" id="MF_00805"/>
    </source>
</evidence>
<keyword evidence="6" id="KW-0456">Lyase</keyword>
<dbReference type="InterPro" id="IPR023439">
    <property type="entry name" value="Mal_deCO2ase/Cit_lyase_ACP"/>
</dbReference>
<dbReference type="GO" id="GO:0016829">
    <property type="term" value="F:lyase activity"/>
    <property type="evidence" value="ECO:0007669"/>
    <property type="project" value="UniProtKB-KW"/>
</dbReference>
<comment type="subcellular location">
    <subcellularLocation>
        <location evidence="1 4">Cytoplasm</location>
    </subcellularLocation>
</comment>
<accession>A0A1I1DTB1</accession>
<dbReference type="Pfam" id="PF06857">
    <property type="entry name" value="ACP"/>
    <property type="match status" value="1"/>
</dbReference>
<dbReference type="OrthoDB" id="9798736at2"/>
<evidence type="ECO:0000313" key="7">
    <source>
        <dbReference type="Proteomes" id="UP000198728"/>
    </source>
</evidence>
<evidence type="ECO:0000256" key="3">
    <source>
        <dbReference type="ARBA" id="ARBA00022553"/>
    </source>
</evidence>
<dbReference type="Proteomes" id="UP000198728">
    <property type="component" value="Unassembled WGS sequence"/>
</dbReference>
<organism evidence="6 7">
    <name type="scientific">Tropicimonas isoalkanivorans</name>
    <dbReference type="NCBI Taxonomy" id="441112"/>
    <lineage>
        <taxon>Bacteria</taxon>
        <taxon>Pseudomonadati</taxon>
        <taxon>Pseudomonadota</taxon>
        <taxon>Alphaproteobacteria</taxon>
        <taxon>Rhodobacterales</taxon>
        <taxon>Roseobacteraceae</taxon>
        <taxon>Tropicimonas</taxon>
    </lineage>
</organism>
<gene>
    <name evidence="4" type="primary">citD</name>
    <name evidence="6" type="ORF">SAMN04488094_101465</name>
</gene>
<feature type="modified residue" description="O-(phosphoribosyl dephospho-coenzyme A)serine" evidence="4 5">
    <location>
        <position position="14"/>
    </location>
</feature>
<comment type="subunit">
    <text evidence="4">Oligomer with a subunit composition of (alpha,beta,gamma)6.</text>
</comment>
<comment type="function">
    <text evidence="4">Covalent carrier of the coenzyme of citrate lyase.</text>
</comment>
<keyword evidence="3 4" id="KW-0597">Phosphoprotein</keyword>
<evidence type="ECO:0000256" key="1">
    <source>
        <dbReference type="ARBA" id="ARBA00004496"/>
    </source>
</evidence>
<evidence type="ECO:0000256" key="2">
    <source>
        <dbReference type="ARBA" id="ARBA00022490"/>
    </source>
</evidence>
<proteinExistence type="inferred from homology"/>
<dbReference type="RefSeq" id="WP_093359392.1">
    <property type="nucleotide sequence ID" value="NZ_FOLG01000001.1"/>
</dbReference>
<dbReference type="GO" id="GO:0005737">
    <property type="term" value="C:cytoplasm"/>
    <property type="evidence" value="ECO:0007669"/>
    <property type="project" value="UniProtKB-SubCell"/>
</dbReference>